<evidence type="ECO:0000259" key="3">
    <source>
        <dbReference type="Pfam" id="PF23994"/>
    </source>
</evidence>
<keyword evidence="2" id="KW-0812">Transmembrane</keyword>
<protein>
    <recommendedName>
        <fullName evidence="3">DUF7312 domain-containing protein</fullName>
    </recommendedName>
</protein>
<feature type="region of interest" description="Disordered" evidence="1">
    <location>
        <begin position="1"/>
        <end position="50"/>
    </location>
</feature>
<dbReference type="InterPro" id="IPR055736">
    <property type="entry name" value="DUF7312"/>
</dbReference>
<proteinExistence type="predicted"/>
<feature type="transmembrane region" description="Helical" evidence="2">
    <location>
        <begin position="54"/>
        <end position="73"/>
    </location>
</feature>
<feature type="domain" description="DUF7312" evidence="3">
    <location>
        <begin position="18"/>
        <end position="70"/>
    </location>
</feature>
<dbReference type="AlphaFoldDB" id="A0A830GC19"/>
<keyword evidence="2" id="KW-1133">Transmembrane helix</keyword>
<evidence type="ECO:0000313" key="5">
    <source>
        <dbReference type="Proteomes" id="UP000608850"/>
    </source>
</evidence>
<gene>
    <name evidence="4" type="ORF">GCM10009021_13090</name>
</gene>
<dbReference type="Proteomes" id="UP000608850">
    <property type="component" value="Unassembled WGS sequence"/>
</dbReference>
<organism evidence="4 5">
    <name type="scientific">Halarchaeum nitratireducens</name>
    <dbReference type="NCBI Taxonomy" id="489913"/>
    <lineage>
        <taxon>Archaea</taxon>
        <taxon>Methanobacteriati</taxon>
        <taxon>Methanobacteriota</taxon>
        <taxon>Stenosarchaea group</taxon>
        <taxon>Halobacteria</taxon>
        <taxon>Halobacteriales</taxon>
        <taxon>Halobacteriaceae</taxon>
    </lineage>
</organism>
<dbReference type="RefSeq" id="WP_188877842.1">
    <property type="nucleotide sequence ID" value="NZ_BMOQ01000003.1"/>
</dbReference>
<evidence type="ECO:0000256" key="1">
    <source>
        <dbReference type="SAM" id="MobiDB-lite"/>
    </source>
</evidence>
<dbReference type="EMBL" id="BMOQ01000003">
    <property type="protein sequence ID" value="GGN14236.1"/>
    <property type="molecule type" value="Genomic_DNA"/>
</dbReference>
<dbReference type="Pfam" id="PF23994">
    <property type="entry name" value="DUF7312"/>
    <property type="match status" value="1"/>
</dbReference>
<accession>A0A830GC19</accession>
<evidence type="ECO:0000313" key="4">
    <source>
        <dbReference type="EMBL" id="GGN14236.1"/>
    </source>
</evidence>
<sequence>MAGSDRADDGGDDADAGDEQWRFGVNEVGEDGVVESERPEPSPLEPGSPSSENVVFFVAGVALAVGVFALLLVG</sequence>
<evidence type="ECO:0000256" key="2">
    <source>
        <dbReference type="SAM" id="Phobius"/>
    </source>
</evidence>
<comment type="caution">
    <text evidence="4">The sequence shown here is derived from an EMBL/GenBank/DDBJ whole genome shotgun (WGS) entry which is preliminary data.</text>
</comment>
<name>A0A830GC19_9EURY</name>
<keyword evidence="2" id="KW-0472">Membrane</keyword>
<keyword evidence="5" id="KW-1185">Reference proteome</keyword>
<reference evidence="4 5" key="1">
    <citation type="journal article" date="2019" name="Int. J. Syst. Evol. Microbiol.">
        <title>The Global Catalogue of Microorganisms (GCM) 10K type strain sequencing project: providing services to taxonomists for standard genome sequencing and annotation.</title>
        <authorList>
            <consortium name="The Broad Institute Genomics Platform"/>
            <consortium name="The Broad Institute Genome Sequencing Center for Infectious Disease"/>
            <person name="Wu L."/>
            <person name="Ma J."/>
        </authorList>
    </citation>
    <scope>NUCLEOTIDE SEQUENCE [LARGE SCALE GENOMIC DNA]</scope>
    <source>
        <strain evidence="4 5">JCM 16331</strain>
    </source>
</reference>